<dbReference type="CDD" id="cd02440">
    <property type="entry name" value="AdoMet_MTases"/>
    <property type="match status" value="1"/>
</dbReference>
<dbReference type="InterPro" id="IPR002052">
    <property type="entry name" value="DNA_methylase_N6_adenine_CS"/>
</dbReference>
<name>A0A377GVD6_9FUSO</name>
<dbReference type="PROSITE" id="PS00092">
    <property type="entry name" value="N6_MTASE"/>
    <property type="match status" value="1"/>
</dbReference>
<dbReference type="GO" id="GO:0032259">
    <property type="term" value="P:methylation"/>
    <property type="evidence" value="ECO:0007669"/>
    <property type="project" value="UniProtKB-KW"/>
</dbReference>
<dbReference type="InterPro" id="IPR025714">
    <property type="entry name" value="Methyltranfer_dom"/>
</dbReference>
<evidence type="ECO:0000313" key="2">
    <source>
        <dbReference type="EMBL" id="STO30906.1"/>
    </source>
</evidence>
<protein>
    <submittedName>
        <fullName evidence="2">tRNA1(Val) (Adenine(37)-N6)-methyltransferase</fullName>
        <ecNumber evidence="2">2.1.1.223</ecNumber>
    </submittedName>
</protein>
<dbReference type="Gene3D" id="3.40.50.150">
    <property type="entry name" value="Vaccinia Virus protein VP39"/>
    <property type="match status" value="1"/>
</dbReference>
<dbReference type="Pfam" id="PF13847">
    <property type="entry name" value="Methyltransf_31"/>
    <property type="match status" value="1"/>
</dbReference>
<proteinExistence type="predicted"/>
<dbReference type="GO" id="GO:0008757">
    <property type="term" value="F:S-adenosylmethionine-dependent methyltransferase activity"/>
    <property type="evidence" value="ECO:0007669"/>
    <property type="project" value="UniProtKB-ARBA"/>
</dbReference>
<dbReference type="InterPro" id="IPR050210">
    <property type="entry name" value="tRNA_Adenine-N(6)_MTase"/>
</dbReference>
<organism evidence="2 3">
    <name type="scientific">Fusobacterium necrogenes</name>
    <dbReference type="NCBI Taxonomy" id="858"/>
    <lineage>
        <taxon>Bacteria</taxon>
        <taxon>Fusobacteriati</taxon>
        <taxon>Fusobacteriota</taxon>
        <taxon>Fusobacteriia</taxon>
        <taxon>Fusobacteriales</taxon>
        <taxon>Fusobacteriaceae</taxon>
        <taxon>Fusobacterium</taxon>
    </lineage>
</organism>
<evidence type="ECO:0000313" key="3">
    <source>
        <dbReference type="Proteomes" id="UP000255328"/>
    </source>
</evidence>
<dbReference type="PANTHER" id="PTHR47739:SF1">
    <property type="entry name" value="TRNA1(VAL) (ADENINE(37)-N6)-METHYLTRANSFERASE"/>
    <property type="match status" value="1"/>
</dbReference>
<keyword evidence="2" id="KW-0808">Transferase</keyword>
<dbReference type="InterPro" id="IPR029063">
    <property type="entry name" value="SAM-dependent_MTases_sf"/>
</dbReference>
<dbReference type="EC" id="2.1.1.223" evidence="2"/>
<dbReference type="GO" id="GO:0008170">
    <property type="term" value="F:N-methyltransferase activity"/>
    <property type="evidence" value="ECO:0007669"/>
    <property type="project" value="UniProtKB-ARBA"/>
</dbReference>
<keyword evidence="2" id="KW-0489">Methyltransferase</keyword>
<dbReference type="AlphaFoldDB" id="A0A377GVD6"/>
<dbReference type="RefSeq" id="WP_115268740.1">
    <property type="nucleotide sequence ID" value="NZ_UGGU01000003.1"/>
</dbReference>
<evidence type="ECO:0000259" key="1">
    <source>
        <dbReference type="Pfam" id="PF13847"/>
    </source>
</evidence>
<dbReference type="GO" id="GO:0003676">
    <property type="term" value="F:nucleic acid binding"/>
    <property type="evidence" value="ECO:0007669"/>
    <property type="project" value="InterPro"/>
</dbReference>
<keyword evidence="3" id="KW-1185">Reference proteome</keyword>
<feature type="domain" description="Methyltransferase" evidence="1">
    <location>
        <begin position="45"/>
        <end position="187"/>
    </location>
</feature>
<dbReference type="OrthoDB" id="9777257at2"/>
<sequence>MINENQFETIIDLLQKKMKIIQRTDHFAFSIDSLLVAEFATITRNNKNIIDLGTGNGVIPLFLSQKTKAHITGIEIQSISSNLAKRNITLNNLQEQITIINDDMKNWKKYFNKESFDLVITNPPFFRFCGEEKQLNDLTQLSLARHEISINLDSLLETASNLLKHKGYFVMVHRVDRLTDIIETMKKYSIEPKKIQFCYTKIEKEGKILLIEGIKNGSPNLRVLPPLIIHDENGNYSKVILEMFK</sequence>
<dbReference type="SUPFAM" id="SSF53335">
    <property type="entry name" value="S-adenosyl-L-methionine-dependent methyltransferases"/>
    <property type="match status" value="1"/>
</dbReference>
<gene>
    <name evidence="2" type="primary">yfiC</name>
    <name evidence="2" type="ORF">NCTC10723_00336</name>
</gene>
<accession>A0A377GVD6</accession>
<dbReference type="EMBL" id="UGGU01000003">
    <property type="protein sequence ID" value="STO30906.1"/>
    <property type="molecule type" value="Genomic_DNA"/>
</dbReference>
<reference evidence="2 3" key="1">
    <citation type="submission" date="2018-06" db="EMBL/GenBank/DDBJ databases">
        <authorList>
            <consortium name="Pathogen Informatics"/>
            <person name="Doyle S."/>
        </authorList>
    </citation>
    <scope>NUCLEOTIDE SEQUENCE [LARGE SCALE GENOMIC DNA]</scope>
    <source>
        <strain evidence="2 3">NCTC10723</strain>
    </source>
</reference>
<dbReference type="PANTHER" id="PTHR47739">
    <property type="entry name" value="TRNA1(VAL) (ADENINE(37)-N6)-METHYLTRANSFERASE"/>
    <property type="match status" value="1"/>
</dbReference>
<dbReference type="Proteomes" id="UP000255328">
    <property type="component" value="Unassembled WGS sequence"/>
</dbReference>